<evidence type="ECO:0000256" key="7">
    <source>
        <dbReference type="ARBA" id="ARBA00023136"/>
    </source>
</evidence>
<keyword evidence="7 8" id="KW-0472">Membrane</keyword>
<reference evidence="9 10" key="1">
    <citation type="submission" date="2021-10" db="EMBL/GenBank/DDBJ databases">
        <title>Anaerobic single-cell dispensing facilitates the cultivation of human gut bacteria.</title>
        <authorList>
            <person name="Afrizal A."/>
        </authorList>
    </citation>
    <scope>NUCLEOTIDE SEQUENCE [LARGE SCALE GENOMIC DNA]</scope>
    <source>
        <strain evidence="9 10">CLA-AA-H270</strain>
    </source>
</reference>
<dbReference type="RefSeq" id="WP_110435343.1">
    <property type="nucleotide sequence ID" value="NZ_DBEZDI010000011.1"/>
</dbReference>
<evidence type="ECO:0000256" key="8">
    <source>
        <dbReference type="SAM" id="Phobius"/>
    </source>
</evidence>
<organism evidence="9 10">
    <name type="scientific">Agathobaculum butyriciproducens</name>
    <dbReference type="NCBI Taxonomy" id="1628085"/>
    <lineage>
        <taxon>Bacteria</taxon>
        <taxon>Bacillati</taxon>
        <taxon>Bacillota</taxon>
        <taxon>Clostridia</taxon>
        <taxon>Eubacteriales</taxon>
        <taxon>Butyricicoccaceae</taxon>
        <taxon>Agathobaculum</taxon>
    </lineage>
</organism>
<evidence type="ECO:0000313" key="9">
    <source>
        <dbReference type="EMBL" id="MCC2177783.1"/>
    </source>
</evidence>
<gene>
    <name evidence="9" type="ORF">LKD22_11730</name>
</gene>
<keyword evidence="6 8" id="KW-1133">Transmembrane helix</keyword>
<dbReference type="Gene3D" id="1.20.1530.20">
    <property type="match status" value="1"/>
</dbReference>
<keyword evidence="10" id="KW-1185">Reference proteome</keyword>
<dbReference type="GO" id="GO:0055085">
    <property type="term" value="P:transmembrane transport"/>
    <property type="evidence" value="ECO:0007669"/>
    <property type="project" value="InterPro"/>
</dbReference>
<proteinExistence type="inferred from homology"/>
<comment type="subcellular location">
    <subcellularLocation>
        <location evidence="1">Cell membrane</location>
        <topology evidence="1">Multi-pass membrane protein</topology>
    </subcellularLocation>
</comment>
<feature type="transmembrane region" description="Helical" evidence="8">
    <location>
        <begin position="67"/>
        <end position="91"/>
    </location>
</feature>
<feature type="transmembrane region" description="Helical" evidence="8">
    <location>
        <begin position="290"/>
        <end position="310"/>
    </location>
</feature>
<name>A0AAW4W4E2_9FIRM</name>
<evidence type="ECO:0000313" key="10">
    <source>
        <dbReference type="Proteomes" id="UP001298753"/>
    </source>
</evidence>
<accession>A0AAW4W4E2</accession>
<dbReference type="Pfam" id="PF03547">
    <property type="entry name" value="Mem_trans"/>
    <property type="match status" value="1"/>
</dbReference>
<feature type="transmembrane region" description="Helical" evidence="8">
    <location>
        <begin position="127"/>
        <end position="148"/>
    </location>
</feature>
<dbReference type="PANTHER" id="PTHR36838">
    <property type="entry name" value="AUXIN EFFLUX CARRIER FAMILY PROTEIN"/>
    <property type="match status" value="1"/>
</dbReference>
<evidence type="ECO:0000256" key="1">
    <source>
        <dbReference type="ARBA" id="ARBA00004651"/>
    </source>
</evidence>
<comment type="caution">
    <text evidence="9">The sequence shown here is derived from an EMBL/GenBank/DDBJ whole genome shotgun (WGS) entry which is preliminary data.</text>
</comment>
<evidence type="ECO:0000256" key="3">
    <source>
        <dbReference type="ARBA" id="ARBA00022448"/>
    </source>
</evidence>
<dbReference type="EMBL" id="JAJEPX010000055">
    <property type="protein sequence ID" value="MCC2177783.1"/>
    <property type="molecule type" value="Genomic_DNA"/>
</dbReference>
<dbReference type="InterPro" id="IPR038770">
    <property type="entry name" value="Na+/solute_symporter_sf"/>
</dbReference>
<sequence>MDNLIFCLNATVPIFAIIVLGRWLRSKNFFTKQTLTDIDRLSFKVLLPILLFRDIAQGRITEQFDPVFFFFCAGATTVYFFAVWIGASLFLKDKSMVGAFTQGAFRGSQAILGVAFVQNLYGNAGLVPLMIVASVPLYNIFSVLVLTVTAPDAQQADHRGLVGKTLRGIITNPIILGIFAGLPFSLLAIDFPPMLDKGLSMLGNCATPMALLSIGAGFEGAKAIKKLGPTCAAVFIKLVLLSAIFLPMGVALGFREQTLVAIVILCGAPSTASGYVMAKNMGGDHVLSSSIIVLSTALSAVTLTLTLFILRSMALI</sequence>
<keyword evidence="3" id="KW-0813">Transport</keyword>
<feature type="transmembrane region" description="Helical" evidence="8">
    <location>
        <begin position="6"/>
        <end position="24"/>
    </location>
</feature>
<feature type="transmembrane region" description="Helical" evidence="8">
    <location>
        <begin position="258"/>
        <end position="278"/>
    </location>
</feature>
<dbReference type="GeneID" id="98661099"/>
<evidence type="ECO:0000256" key="2">
    <source>
        <dbReference type="ARBA" id="ARBA00010145"/>
    </source>
</evidence>
<evidence type="ECO:0000256" key="5">
    <source>
        <dbReference type="ARBA" id="ARBA00022692"/>
    </source>
</evidence>
<evidence type="ECO:0000256" key="4">
    <source>
        <dbReference type="ARBA" id="ARBA00022475"/>
    </source>
</evidence>
<dbReference type="PANTHER" id="PTHR36838:SF4">
    <property type="entry name" value="AUXIN EFFLUX CARRIER FAMILY PROTEIN"/>
    <property type="match status" value="1"/>
</dbReference>
<comment type="similarity">
    <text evidence="2">Belongs to the auxin efflux carrier (TC 2.A.69) family.</text>
</comment>
<dbReference type="Proteomes" id="UP001298753">
    <property type="component" value="Unassembled WGS sequence"/>
</dbReference>
<dbReference type="AlphaFoldDB" id="A0AAW4W4E2"/>
<protein>
    <submittedName>
        <fullName evidence="9">AEC family transporter</fullName>
    </submittedName>
</protein>
<evidence type="ECO:0000256" key="6">
    <source>
        <dbReference type="ARBA" id="ARBA00022989"/>
    </source>
</evidence>
<feature type="transmembrane region" description="Helical" evidence="8">
    <location>
        <begin position="169"/>
        <end position="189"/>
    </location>
</feature>
<keyword evidence="4" id="KW-1003">Cell membrane</keyword>
<feature type="transmembrane region" description="Helical" evidence="8">
    <location>
        <begin position="230"/>
        <end position="252"/>
    </location>
</feature>
<dbReference type="InterPro" id="IPR004776">
    <property type="entry name" value="Mem_transp_PIN-like"/>
</dbReference>
<keyword evidence="5 8" id="KW-0812">Transmembrane</keyword>
<dbReference type="GO" id="GO:0005886">
    <property type="term" value="C:plasma membrane"/>
    <property type="evidence" value="ECO:0007669"/>
    <property type="project" value="UniProtKB-SubCell"/>
</dbReference>